<evidence type="ECO:0000313" key="2">
    <source>
        <dbReference type="EMBL" id="OWZ83074.1"/>
    </source>
</evidence>
<keyword evidence="3" id="KW-1185">Reference proteome</keyword>
<protein>
    <recommendedName>
        <fullName evidence="1">Integrase catalytic domain-containing protein</fullName>
    </recommendedName>
</protein>
<evidence type="ECO:0000313" key="3">
    <source>
        <dbReference type="Proteomes" id="UP000214588"/>
    </source>
</evidence>
<organism evidence="2 3">
    <name type="scientific">Natranaerobius trueperi</name>
    <dbReference type="NCBI Taxonomy" id="759412"/>
    <lineage>
        <taxon>Bacteria</taxon>
        <taxon>Bacillati</taxon>
        <taxon>Bacillota</taxon>
        <taxon>Clostridia</taxon>
        <taxon>Natranaerobiales</taxon>
        <taxon>Natranaerobiaceae</taxon>
        <taxon>Natranaerobius</taxon>
    </lineage>
</organism>
<sequence length="58" mass="7182">MEGFWGILKSEMYHLQKFESLKCTIEEYIDYYYNNRYKKRLKCITPLEYRNYQAQAAV</sequence>
<dbReference type="GO" id="GO:0015074">
    <property type="term" value="P:DNA integration"/>
    <property type="evidence" value="ECO:0007669"/>
    <property type="project" value="InterPro"/>
</dbReference>
<reference evidence="2 3" key="1">
    <citation type="submission" date="2017-06" db="EMBL/GenBank/DDBJ databases">
        <title>Draft Genome Sequence of Natranaerobius trueperi halophilic, alkalithermophilic bacteria from soda lakes.</title>
        <authorList>
            <person name="Zhao B."/>
        </authorList>
    </citation>
    <scope>NUCLEOTIDE SEQUENCE [LARGE SCALE GENOMIC DNA]</scope>
    <source>
        <strain evidence="2 3">DSM 18760</strain>
    </source>
</reference>
<proteinExistence type="predicted"/>
<dbReference type="EMBL" id="NIQC01000028">
    <property type="protein sequence ID" value="OWZ83074.1"/>
    <property type="molecule type" value="Genomic_DNA"/>
</dbReference>
<gene>
    <name evidence="2" type="ORF">CDO51_10600</name>
</gene>
<evidence type="ECO:0000259" key="1">
    <source>
        <dbReference type="Pfam" id="PF13333"/>
    </source>
</evidence>
<dbReference type="AlphaFoldDB" id="A0A226BXL4"/>
<dbReference type="Proteomes" id="UP000214588">
    <property type="component" value="Unassembled WGS sequence"/>
</dbReference>
<feature type="domain" description="Integrase catalytic" evidence="1">
    <location>
        <begin position="2"/>
        <end position="51"/>
    </location>
</feature>
<dbReference type="InterPro" id="IPR001584">
    <property type="entry name" value="Integrase_cat-core"/>
</dbReference>
<dbReference type="Pfam" id="PF13333">
    <property type="entry name" value="rve_2"/>
    <property type="match status" value="1"/>
</dbReference>
<comment type="caution">
    <text evidence="2">The sequence shown here is derived from an EMBL/GenBank/DDBJ whole genome shotgun (WGS) entry which is preliminary data.</text>
</comment>
<dbReference type="RefSeq" id="WP_089024240.1">
    <property type="nucleotide sequence ID" value="NZ_NIQC01000028.1"/>
</dbReference>
<accession>A0A226BXL4</accession>
<name>A0A226BXL4_9FIRM</name>